<accession>A0ABV5NHP1</accession>
<dbReference type="Proteomes" id="UP001589568">
    <property type="component" value="Unassembled WGS sequence"/>
</dbReference>
<keyword evidence="1" id="KW-0812">Transmembrane</keyword>
<keyword evidence="1" id="KW-0472">Membrane</keyword>
<feature type="transmembrane region" description="Helical" evidence="1">
    <location>
        <begin position="14"/>
        <end position="33"/>
    </location>
</feature>
<dbReference type="RefSeq" id="WP_345408125.1">
    <property type="nucleotide sequence ID" value="NZ_BAAAXS010000001.1"/>
</dbReference>
<evidence type="ECO:0000256" key="1">
    <source>
        <dbReference type="SAM" id="Phobius"/>
    </source>
</evidence>
<reference evidence="2 3" key="1">
    <citation type="submission" date="2024-09" db="EMBL/GenBank/DDBJ databases">
        <authorList>
            <person name="Sun Q."/>
            <person name="Mori K."/>
        </authorList>
    </citation>
    <scope>NUCLEOTIDE SEQUENCE [LARGE SCALE GENOMIC DNA]</scope>
    <source>
        <strain evidence="2 3">JCM 3324</strain>
    </source>
</reference>
<protein>
    <submittedName>
        <fullName evidence="2">Uncharacterized protein</fullName>
    </submittedName>
</protein>
<gene>
    <name evidence="2" type="ORF">ACFFR3_09950</name>
</gene>
<proteinExistence type="predicted"/>
<sequence>MSSGEYVVSRWDTLGGVLTACIAFLIDWLGGLAEHALKPRGM</sequence>
<organism evidence="2 3">
    <name type="scientific">Nonomuraea salmonea</name>
    <dbReference type="NCBI Taxonomy" id="46181"/>
    <lineage>
        <taxon>Bacteria</taxon>
        <taxon>Bacillati</taxon>
        <taxon>Actinomycetota</taxon>
        <taxon>Actinomycetes</taxon>
        <taxon>Streptosporangiales</taxon>
        <taxon>Streptosporangiaceae</taxon>
        <taxon>Nonomuraea</taxon>
    </lineage>
</organism>
<evidence type="ECO:0000313" key="2">
    <source>
        <dbReference type="EMBL" id="MFB9469826.1"/>
    </source>
</evidence>
<dbReference type="EMBL" id="JBHMCF010000008">
    <property type="protein sequence ID" value="MFB9469826.1"/>
    <property type="molecule type" value="Genomic_DNA"/>
</dbReference>
<keyword evidence="3" id="KW-1185">Reference proteome</keyword>
<comment type="caution">
    <text evidence="2">The sequence shown here is derived from an EMBL/GenBank/DDBJ whole genome shotgun (WGS) entry which is preliminary data.</text>
</comment>
<name>A0ABV5NHP1_9ACTN</name>
<keyword evidence="1" id="KW-1133">Transmembrane helix</keyword>
<evidence type="ECO:0000313" key="3">
    <source>
        <dbReference type="Proteomes" id="UP001589568"/>
    </source>
</evidence>